<dbReference type="Pfam" id="PF00403">
    <property type="entry name" value="HMA"/>
    <property type="match status" value="3"/>
</dbReference>
<dbReference type="InterPro" id="IPR001757">
    <property type="entry name" value="P_typ_ATPase"/>
</dbReference>
<dbReference type="Gene3D" id="3.30.70.100">
    <property type="match status" value="3"/>
</dbReference>
<keyword evidence="9 10" id="KW-0472">Membrane</keyword>
<dbReference type="InterPro" id="IPR036163">
    <property type="entry name" value="HMA_dom_sf"/>
</dbReference>
<dbReference type="InterPro" id="IPR018303">
    <property type="entry name" value="ATPase_P-typ_P_site"/>
</dbReference>
<proteinExistence type="inferred from homology"/>
<dbReference type="PROSITE" id="PS01047">
    <property type="entry name" value="HMA_1"/>
    <property type="match status" value="2"/>
</dbReference>
<dbReference type="SUPFAM" id="SSF55008">
    <property type="entry name" value="HMA, heavy metal-associated domain"/>
    <property type="match status" value="3"/>
</dbReference>
<dbReference type="SFLD" id="SFLDF00027">
    <property type="entry name" value="p-type_atpase"/>
    <property type="match status" value="1"/>
</dbReference>
<evidence type="ECO:0000256" key="4">
    <source>
        <dbReference type="ARBA" id="ARBA00022723"/>
    </source>
</evidence>
<feature type="domain" description="HMA" evidence="11">
    <location>
        <begin position="353"/>
        <end position="421"/>
    </location>
</feature>
<dbReference type="SUPFAM" id="SSF56784">
    <property type="entry name" value="HAD-like"/>
    <property type="match status" value="1"/>
</dbReference>
<evidence type="ECO:0000256" key="9">
    <source>
        <dbReference type="ARBA" id="ARBA00023136"/>
    </source>
</evidence>
<dbReference type="EMBL" id="JAFCIX010000569">
    <property type="protein sequence ID" value="KAH6587061.1"/>
    <property type="molecule type" value="Genomic_DNA"/>
</dbReference>
<evidence type="ECO:0000256" key="8">
    <source>
        <dbReference type="ARBA" id="ARBA00022989"/>
    </source>
</evidence>
<evidence type="ECO:0000256" key="7">
    <source>
        <dbReference type="ARBA" id="ARBA00022967"/>
    </source>
</evidence>
<dbReference type="InterPro" id="IPR023298">
    <property type="entry name" value="ATPase_P-typ_TM_dom_sf"/>
</dbReference>
<dbReference type="NCBIfam" id="TIGR01494">
    <property type="entry name" value="ATPase_P-type"/>
    <property type="match status" value="2"/>
</dbReference>
<dbReference type="PANTHER" id="PTHR43520">
    <property type="entry name" value="ATP7, ISOFORM B"/>
    <property type="match status" value="1"/>
</dbReference>
<feature type="domain" description="HMA" evidence="11">
    <location>
        <begin position="441"/>
        <end position="507"/>
    </location>
</feature>
<keyword evidence="4 10" id="KW-0479">Metal-binding</keyword>
<dbReference type="InterPro" id="IPR044492">
    <property type="entry name" value="P_typ_ATPase_HD_dom"/>
</dbReference>
<reference evidence="12 13" key="1">
    <citation type="submission" date="2021-02" db="EMBL/GenBank/DDBJ databases">
        <title>Variation within the Batrachochytrium salamandrivorans European outbreak.</title>
        <authorList>
            <person name="Kelly M."/>
            <person name="Pasmans F."/>
            <person name="Shea T.P."/>
            <person name="Munoz J.F."/>
            <person name="Carranza S."/>
            <person name="Cuomo C.A."/>
            <person name="Martel A."/>
        </authorList>
    </citation>
    <scope>NUCLEOTIDE SEQUENCE [LARGE SCALE GENOMIC DNA]</scope>
    <source>
        <strain evidence="12 13">AMFP18/2</strain>
    </source>
</reference>
<dbReference type="SUPFAM" id="SSF81665">
    <property type="entry name" value="Calcium ATPase, transmembrane domain M"/>
    <property type="match status" value="1"/>
</dbReference>
<feature type="transmembrane region" description="Helical" evidence="10">
    <location>
        <begin position="1243"/>
        <end position="1265"/>
    </location>
</feature>
<comment type="similarity">
    <text evidence="2 10">Belongs to the cation transport ATPase (P-type) (TC 3.A.3) family. Type IB subfamily.</text>
</comment>
<keyword evidence="8 10" id="KW-1133">Transmembrane helix</keyword>
<sequence length="1271" mass="135003">MVPHPISSVVEMAGSSANTRSTATVPMNWAGSDTSSVTLAHSSAKDSSSQDVVVSIPTHIYSFAGKTKNARPQSQDPLLGHTSPMLCQQPQEVECESCGHCSCISCTCRFITEQQLQGFYTLAACVRVADRHLTALDLTEATGMSVSLSASLASSVGASSSLQRLQAIRQRKSFQSSILRCLMLVLPQLRSITLSSNDPGIGPLIYLDVVLKSAPSDESNQLLKDALLNEGHKSVYLGSEIENLEAVATPATLSKLSLKTIVSMHGLTCASCVSNVHNALIHTPGVYQADVTLKPSVASVLHHPSEASVTHITQRITGLGYQVVGTYSMDVIATQGGLAHSAPVLPTSPPVHLRASFMVSGMSCSSCVASIENMLKCASGIVSDSVVVTLLPQRVMLLYDPSVITIEQVSSLLEDAGFDVLQMDSSPNNPGLDNSSALSISRTFFRVEGMTCTSCVTSIENALRKQLGVHSSAVNLMTKQAIIEHNPAIIGARDLIGFVSDIGFEATLLDSRADGQYLGGSSSAEDQELSRYFYEGAVALAFTLPAFFISMIVMAVFPHEHPVSRFFASEVIPGVSVEDAAMFILATPVQFGLGWRFYIGAYKSIFRLGTANMDVLVALGTTAAYLFSVYAISINAISQKRSVDQFFETAIFLIFFILLGKYLETLAKGKTSQAISQLMSLTPDTVVLVHLDESDSDVIVNETEIELGLAQVGDVLKIVAGGRFPCDGILVRGSTFVDESMLTGEAIPISKCVGDEVLGGTVNNSSMVLMKVVKVGADTALARIVKLVEDAQFCKAPIQAFADRVSAVFVPGVLIVALVTLLVWIVAVTTGAVPLDWIPADRSPILFAAEFAISVLVIACPCALGLATPTAVMVGTGVAAKYGILVKGGGAALEMAHKVTAIAFDKTGTLTFGRPTVADVRITAALDGFRHVLPTDVNFWSMLRTVESASDHPLAGAVCAYIQDMIPEAAHNGGRLPSHVIVDITEVAGRGLSALLQPNDPSEQSFRVVVGNERWMREHTCYDDPEQISDATFLWQTLGRSIVMVGVAPEPTGETPLSVVNAPSMQMRGRLLAVLGIADLVRPESADVITALEKRGIEVWMVTGDNDTTARAIGSQLGVSPNRIMSHVLPGEKADKIKHLQSLQSLNGRHGKVAMAGDGINDSVALAQSDVGIAIGAGSDIAIEAAQVVLVKSDLRDVLILIDISRKTFSRIRFNFAWALGYNLMGVPLAAGVFFPLTHMVLAPWVAGLAMALSSVSVVVSSLLLKNFRPS</sequence>
<evidence type="ECO:0000256" key="2">
    <source>
        <dbReference type="ARBA" id="ARBA00006024"/>
    </source>
</evidence>
<dbReference type="PRINTS" id="PR00119">
    <property type="entry name" value="CATATPASE"/>
</dbReference>
<accession>A0ABQ8EXP9</accession>
<comment type="subcellular location">
    <subcellularLocation>
        <location evidence="1">Endomembrane system</location>
        <topology evidence="1">Multi-pass membrane protein</topology>
    </subcellularLocation>
    <subcellularLocation>
        <location evidence="10">Membrane</location>
    </subcellularLocation>
</comment>
<keyword evidence="6 10" id="KW-0067">ATP-binding</keyword>
<dbReference type="InterPro" id="IPR023214">
    <property type="entry name" value="HAD_sf"/>
</dbReference>
<dbReference type="InterPro" id="IPR023299">
    <property type="entry name" value="ATPase_P-typ_cyto_dom_N"/>
</dbReference>
<keyword evidence="3 10" id="KW-0812">Transmembrane</keyword>
<dbReference type="NCBIfam" id="TIGR01525">
    <property type="entry name" value="ATPase-IB_hvy"/>
    <property type="match status" value="1"/>
</dbReference>
<dbReference type="SFLD" id="SFLDS00003">
    <property type="entry name" value="Haloacid_Dehalogenase"/>
    <property type="match status" value="1"/>
</dbReference>
<feature type="transmembrane region" description="Helical" evidence="10">
    <location>
        <begin position="532"/>
        <end position="557"/>
    </location>
</feature>
<dbReference type="Pfam" id="PF00702">
    <property type="entry name" value="Hydrolase"/>
    <property type="match status" value="1"/>
</dbReference>
<evidence type="ECO:0000256" key="6">
    <source>
        <dbReference type="ARBA" id="ARBA00022840"/>
    </source>
</evidence>
<dbReference type="InterPro" id="IPR059000">
    <property type="entry name" value="ATPase_P-type_domA"/>
</dbReference>
<evidence type="ECO:0000256" key="3">
    <source>
        <dbReference type="ARBA" id="ARBA00022692"/>
    </source>
</evidence>
<dbReference type="PROSITE" id="PS50846">
    <property type="entry name" value="HMA_2"/>
    <property type="match status" value="3"/>
</dbReference>
<evidence type="ECO:0000256" key="1">
    <source>
        <dbReference type="ARBA" id="ARBA00004127"/>
    </source>
</evidence>
<keyword evidence="7" id="KW-1278">Translocase</keyword>
<gene>
    <name evidence="12" type="ORF">BASA50_000109</name>
</gene>
<protein>
    <recommendedName>
        <fullName evidence="11">HMA domain-containing protein</fullName>
    </recommendedName>
</protein>
<dbReference type="InterPro" id="IPR036412">
    <property type="entry name" value="HAD-like_sf"/>
</dbReference>
<evidence type="ECO:0000313" key="13">
    <source>
        <dbReference type="Proteomes" id="UP001648503"/>
    </source>
</evidence>
<dbReference type="Proteomes" id="UP001648503">
    <property type="component" value="Unassembled WGS sequence"/>
</dbReference>
<keyword evidence="13" id="KW-1185">Reference proteome</keyword>
<feature type="transmembrane region" description="Helical" evidence="10">
    <location>
        <begin position="645"/>
        <end position="663"/>
    </location>
</feature>
<dbReference type="Gene3D" id="2.70.150.10">
    <property type="entry name" value="Calcium-transporting ATPase, cytoplasmic transduction domain A"/>
    <property type="match status" value="1"/>
</dbReference>
<evidence type="ECO:0000256" key="5">
    <source>
        <dbReference type="ARBA" id="ARBA00022741"/>
    </source>
</evidence>
<feature type="transmembrane region" description="Helical" evidence="10">
    <location>
        <begin position="845"/>
        <end position="867"/>
    </location>
</feature>
<organism evidence="12 13">
    <name type="scientific">Batrachochytrium salamandrivorans</name>
    <dbReference type="NCBI Taxonomy" id="1357716"/>
    <lineage>
        <taxon>Eukaryota</taxon>
        <taxon>Fungi</taxon>
        <taxon>Fungi incertae sedis</taxon>
        <taxon>Chytridiomycota</taxon>
        <taxon>Chytridiomycota incertae sedis</taxon>
        <taxon>Chytridiomycetes</taxon>
        <taxon>Rhizophydiales</taxon>
        <taxon>Rhizophydiales incertae sedis</taxon>
        <taxon>Batrachochytrium</taxon>
    </lineage>
</organism>
<dbReference type="InterPro" id="IPR006121">
    <property type="entry name" value="HMA_dom"/>
</dbReference>
<dbReference type="SUPFAM" id="SSF81660">
    <property type="entry name" value="Metal cation-transporting ATPase, ATP-binding domain N"/>
    <property type="match status" value="1"/>
</dbReference>
<dbReference type="Gene3D" id="3.40.1110.10">
    <property type="entry name" value="Calcium-transporting ATPase, cytoplasmic domain N"/>
    <property type="match status" value="1"/>
</dbReference>
<dbReference type="InterPro" id="IPR008250">
    <property type="entry name" value="ATPase_P-typ_transduc_dom_A_sf"/>
</dbReference>
<feature type="transmembrane region" description="Helical" evidence="10">
    <location>
        <begin position="611"/>
        <end position="633"/>
    </location>
</feature>
<dbReference type="InterPro" id="IPR017969">
    <property type="entry name" value="Heavy-metal-associated_CS"/>
</dbReference>
<dbReference type="Gene3D" id="3.40.50.1000">
    <property type="entry name" value="HAD superfamily/HAD-like"/>
    <property type="match status" value="1"/>
</dbReference>
<dbReference type="SUPFAM" id="SSF81653">
    <property type="entry name" value="Calcium ATPase, transduction domain A"/>
    <property type="match status" value="1"/>
</dbReference>
<dbReference type="InterPro" id="IPR027256">
    <property type="entry name" value="P-typ_ATPase_IB"/>
</dbReference>
<dbReference type="SFLD" id="SFLDG00002">
    <property type="entry name" value="C1.7:_P-type_atpase_like"/>
    <property type="match status" value="1"/>
</dbReference>
<evidence type="ECO:0000313" key="12">
    <source>
        <dbReference type="EMBL" id="KAH6587061.1"/>
    </source>
</evidence>
<feature type="transmembrane region" description="Helical" evidence="10">
    <location>
        <begin position="1216"/>
        <end position="1237"/>
    </location>
</feature>
<dbReference type="PANTHER" id="PTHR43520:SF8">
    <property type="entry name" value="P-TYPE CU(+) TRANSPORTER"/>
    <property type="match status" value="1"/>
</dbReference>
<dbReference type="CDD" id="cd00371">
    <property type="entry name" value="HMA"/>
    <property type="match status" value="3"/>
</dbReference>
<feature type="transmembrane region" description="Helical" evidence="10">
    <location>
        <begin position="805"/>
        <end position="825"/>
    </location>
</feature>
<comment type="caution">
    <text evidence="12">The sequence shown here is derived from an EMBL/GenBank/DDBJ whole genome shotgun (WGS) entry which is preliminary data.</text>
</comment>
<feature type="domain" description="HMA" evidence="11">
    <location>
        <begin position="258"/>
        <end position="324"/>
    </location>
</feature>
<dbReference type="CDD" id="cd02094">
    <property type="entry name" value="P-type_ATPase_Cu-like"/>
    <property type="match status" value="1"/>
</dbReference>
<dbReference type="Pfam" id="PF00122">
    <property type="entry name" value="E1-E2_ATPase"/>
    <property type="match status" value="1"/>
</dbReference>
<name>A0ABQ8EXP9_9FUNG</name>
<evidence type="ECO:0000256" key="10">
    <source>
        <dbReference type="RuleBase" id="RU362081"/>
    </source>
</evidence>
<keyword evidence="5 10" id="KW-0547">Nucleotide-binding</keyword>
<dbReference type="PROSITE" id="PS00154">
    <property type="entry name" value="ATPASE_E1_E2"/>
    <property type="match status" value="1"/>
</dbReference>
<evidence type="ECO:0000259" key="11">
    <source>
        <dbReference type="PROSITE" id="PS50846"/>
    </source>
</evidence>